<keyword evidence="2" id="KW-1185">Reference proteome</keyword>
<evidence type="ECO:0000313" key="1">
    <source>
        <dbReference type="EMBL" id="GGC74626.1"/>
    </source>
</evidence>
<comment type="caution">
    <text evidence="1">The sequence shown here is derived from an EMBL/GenBank/DDBJ whole genome shotgun (WGS) entry which is preliminary data.</text>
</comment>
<reference evidence="1" key="1">
    <citation type="journal article" date="2014" name="Int. J. Syst. Evol. Microbiol.">
        <title>Complete genome sequence of Corynebacterium casei LMG S-19264T (=DSM 44701T), isolated from a smear-ripened cheese.</title>
        <authorList>
            <consortium name="US DOE Joint Genome Institute (JGI-PGF)"/>
            <person name="Walter F."/>
            <person name="Albersmeier A."/>
            <person name="Kalinowski J."/>
            <person name="Ruckert C."/>
        </authorList>
    </citation>
    <scope>NUCLEOTIDE SEQUENCE</scope>
    <source>
        <strain evidence="1">CGMCC 1.15343</strain>
    </source>
</reference>
<name>A0A916UIX8_9SPHI</name>
<reference evidence="1" key="2">
    <citation type="submission" date="2020-09" db="EMBL/GenBank/DDBJ databases">
        <authorList>
            <person name="Sun Q."/>
            <person name="Zhou Y."/>
        </authorList>
    </citation>
    <scope>NUCLEOTIDE SEQUENCE</scope>
    <source>
        <strain evidence="1">CGMCC 1.15343</strain>
    </source>
</reference>
<dbReference type="EMBL" id="BMIL01000012">
    <property type="protein sequence ID" value="GGC74626.1"/>
    <property type="molecule type" value="Genomic_DNA"/>
</dbReference>
<dbReference type="RefSeq" id="WP_188627790.1">
    <property type="nucleotide sequence ID" value="NZ_BMIL01000012.1"/>
</dbReference>
<accession>A0A916UIX8</accession>
<organism evidence="1 2">
    <name type="scientific">Pedobacter quisquiliarum</name>
    <dbReference type="NCBI Taxonomy" id="1834438"/>
    <lineage>
        <taxon>Bacteria</taxon>
        <taxon>Pseudomonadati</taxon>
        <taxon>Bacteroidota</taxon>
        <taxon>Sphingobacteriia</taxon>
        <taxon>Sphingobacteriales</taxon>
        <taxon>Sphingobacteriaceae</taxon>
        <taxon>Pedobacter</taxon>
    </lineage>
</organism>
<gene>
    <name evidence="1" type="ORF">GCM10011387_30360</name>
</gene>
<dbReference type="AlphaFoldDB" id="A0A916UIX8"/>
<dbReference type="Proteomes" id="UP000651668">
    <property type="component" value="Unassembled WGS sequence"/>
</dbReference>
<evidence type="ECO:0000313" key="2">
    <source>
        <dbReference type="Proteomes" id="UP000651668"/>
    </source>
</evidence>
<proteinExistence type="predicted"/>
<sequence>MNTINTDLMNEFYLLQASRSNEKYLELLDDHLYTPIQKANTYVSALVRKRGDMLMHMDARVNRTLRRFKKRYLKF</sequence>
<protein>
    <submittedName>
        <fullName evidence="1">Uncharacterized protein</fullName>
    </submittedName>
</protein>